<organism evidence="5 6">
    <name type="scientific">Aphanomyces invadans</name>
    <dbReference type="NCBI Taxonomy" id="157072"/>
    <lineage>
        <taxon>Eukaryota</taxon>
        <taxon>Sar</taxon>
        <taxon>Stramenopiles</taxon>
        <taxon>Oomycota</taxon>
        <taxon>Saprolegniomycetes</taxon>
        <taxon>Saprolegniales</taxon>
        <taxon>Verrucalvaceae</taxon>
        <taxon>Aphanomyces</taxon>
    </lineage>
</organism>
<dbReference type="InterPro" id="IPR003903">
    <property type="entry name" value="UIM_dom"/>
</dbReference>
<dbReference type="PROSITE" id="PS50330">
    <property type="entry name" value="UIM"/>
    <property type="match status" value="1"/>
</dbReference>
<evidence type="ECO:0000259" key="4">
    <source>
        <dbReference type="Pfam" id="PF09409"/>
    </source>
</evidence>
<name>A0A418AWE2_9STRA</name>
<sequence length="436" mass="48998">MHLGPWVTIFRSRCGPCQYIKPTFHQWANEYDDVVFLEVNEAHNEDVIHSVGIRGFPTFHLYINSQKVDELVGADVNSLKRKIDTWRASAGYNPFASEGVALGNGGATWEDPREARLRKFNQDASAALRTLSPPAPVAAPSLTEEEEQKEDEELAKALLLSQQELQHAQADQAAHVYGEPNLEIPPVNEEFLGQKQRKVLTTEEKEAKVAELKRRIEEKKVMRAAQSKKDEIAREIARRNMGKEMASAKEEYDAIQTRLMREKQAREKLEAKRERERLLKQIELDKAERRAHNGTLTAATSLDAPEPVTAAAAAPAHSPAKPVAAPEVDLETNVNRLSQYRVGNDGLTALKTLLVYVTKLLENPTELDKYGRINSTNAAFKKRVGSLIGGTMFLRGIGFEKEVDGDYLVLREFNGTRLRDAQRLLERAIDAYHQNV</sequence>
<comment type="caution">
    <text evidence="5">The sequence shown here is derived from an EMBL/GenBank/DDBJ whole genome shotgun (WGS) entry which is preliminary data.</text>
</comment>
<evidence type="ECO:0000313" key="5">
    <source>
        <dbReference type="EMBL" id="RHY29810.1"/>
    </source>
</evidence>
<evidence type="ECO:0000256" key="2">
    <source>
        <dbReference type="SAM" id="MobiDB-lite"/>
    </source>
</evidence>
<feature type="coiled-coil region" evidence="1">
    <location>
        <begin position="202"/>
        <end position="288"/>
    </location>
</feature>
<dbReference type="InterPro" id="IPR018997">
    <property type="entry name" value="PUB_domain"/>
</dbReference>
<evidence type="ECO:0008006" key="7">
    <source>
        <dbReference type="Google" id="ProtNLM"/>
    </source>
</evidence>
<evidence type="ECO:0000256" key="1">
    <source>
        <dbReference type="SAM" id="Coils"/>
    </source>
</evidence>
<dbReference type="Pfam" id="PF00085">
    <property type="entry name" value="Thioredoxin"/>
    <property type="match status" value="1"/>
</dbReference>
<dbReference type="SUPFAM" id="SSF52833">
    <property type="entry name" value="Thioredoxin-like"/>
    <property type="match status" value="1"/>
</dbReference>
<feature type="region of interest" description="Disordered" evidence="2">
    <location>
        <begin position="128"/>
        <end position="148"/>
    </location>
</feature>
<feature type="domain" description="Thioredoxin" evidence="3">
    <location>
        <begin position="11"/>
        <end position="84"/>
    </location>
</feature>
<dbReference type="SMART" id="SM00580">
    <property type="entry name" value="PUG"/>
    <property type="match status" value="1"/>
</dbReference>
<dbReference type="CDD" id="cd02947">
    <property type="entry name" value="TRX_family"/>
    <property type="match status" value="1"/>
</dbReference>
<dbReference type="InterPro" id="IPR036249">
    <property type="entry name" value="Thioredoxin-like_sf"/>
</dbReference>
<dbReference type="InterPro" id="IPR013766">
    <property type="entry name" value="Thioredoxin_domain"/>
</dbReference>
<keyword evidence="1" id="KW-0175">Coiled coil</keyword>
<accession>A0A418AWE2</accession>
<dbReference type="VEuPathDB" id="FungiDB:H310_09534"/>
<reference evidence="5 6" key="1">
    <citation type="submission" date="2018-08" db="EMBL/GenBank/DDBJ databases">
        <title>Aphanomyces genome sequencing and annotation.</title>
        <authorList>
            <person name="Minardi D."/>
            <person name="Oidtmann B."/>
            <person name="Van Der Giezen M."/>
            <person name="Studholme D.J."/>
        </authorList>
    </citation>
    <scope>NUCLEOTIDE SEQUENCE [LARGE SCALE GENOMIC DNA]</scope>
    <source>
        <strain evidence="5 6">NJM0002</strain>
    </source>
</reference>
<dbReference type="AlphaFoldDB" id="A0A418AWE2"/>
<feature type="domain" description="PUB" evidence="4">
    <location>
        <begin position="348"/>
        <end position="421"/>
    </location>
</feature>
<dbReference type="PANTHER" id="PTHR46713:SF1">
    <property type="entry name" value="F13M7.16 PROTEIN"/>
    <property type="match status" value="1"/>
</dbReference>
<evidence type="ECO:0000259" key="3">
    <source>
        <dbReference type="Pfam" id="PF00085"/>
    </source>
</evidence>
<dbReference type="Proteomes" id="UP000285060">
    <property type="component" value="Unassembled WGS sequence"/>
</dbReference>
<evidence type="ECO:0000313" key="6">
    <source>
        <dbReference type="Proteomes" id="UP000285060"/>
    </source>
</evidence>
<dbReference type="SUPFAM" id="SSF143503">
    <property type="entry name" value="PUG domain-like"/>
    <property type="match status" value="1"/>
</dbReference>
<gene>
    <name evidence="5" type="ORF">DYB32_009318</name>
</gene>
<dbReference type="InterPro" id="IPR036339">
    <property type="entry name" value="PUB-like_dom_sf"/>
</dbReference>
<dbReference type="Gene3D" id="3.40.30.10">
    <property type="entry name" value="Glutaredoxin"/>
    <property type="match status" value="1"/>
</dbReference>
<dbReference type="PANTHER" id="PTHR46713">
    <property type="entry name" value="F13M7.16 PROTEIN"/>
    <property type="match status" value="1"/>
</dbReference>
<proteinExistence type="predicted"/>
<dbReference type="Gene3D" id="1.20.58.2190">
    <property type="match status" value="1"/>
</dbReference>
<dbReference type="EMBL" id="QUSY01000391">
    <property type="protein sequence ID" value="RHY29810.1"/>
    <property type="molecule type" value="Genomic_DNA"/>
</dbReference>
<protein>
    <recommendedName>
        <fullName evidence="7">Thioredoxin domain-containing protein</fullName>
    </recommendedName>
</protein>
<keyword evidence="6" id="KW-1185">Reference proteome</keyword>
<dbReference type="Pfam" id="PF09409">
    <property type="entry name" value="PUB"/>
    <property type="match status" value="1"/>
</dbReference>